<organism evidence="1 2">
    <name type="scientific">Chenopodium quinoa</name>
    <name type="common">Quinoa</name>
    <dbReference type="NCBI Taxonomy" id="63459"/>
    <lineage>
        <taxon>Eukaryota</taxon>
        <taxon>Viridiplantae</taxon>
        <taxon>Streptophyta</taxon>
        <taxon>Embryophyta</taxon>
        <taxon>Tracheophyta</taxon>
        <taxon>Spermatophyta</taxon>
        <taxon>Magnoliopsida</taxon>
        <taxon>eudicotyledons</taxon>
        <taxon>Gunneridae</taxon>
        <taxon>Pentapetalae</taxon>
        <taxon>Caryophyllales</taxon>
        <taxon>Chenopodiaceae</taxon>
        <taxon>Chenopodioideae</taxon>
        <taxon>Atripliceae</taxon>
        <taxon>Chenopodium</taxon>
    </lineage>
</organism>
<dbReference type="AlphaFoldDB" id="A0A803MHQ5"/>
<evidence type="ECO:0000313" key="2">
    <source>
        <dbReference type="Proteomes" id="UP000596660"/>
    </source>
</evidence>
<reference evidence="1" key="1">
    <citation type="journal article" date="2017" name="Nature">
        <title>The genome of Chenopodium quinoa.</title>
        <authorList>
            <person name="Jarvis D.E."/>
            <person name="Ho Y.S."/>
            <person name="Lightfoot D.J."/>
            <person name="Schmoeckel S.M."/>
            <person name="Li B."/>
            <person name="Borm T.J.A."/>
            <person name="Ohyanagi H."/>
            <person name="Mineta K."/>
            <person name="Michell C.T."/>
            <person name="Saber N."/>
            <person name="Kharbatia N.M."/>
            <person name="Rupper R.R."/>
            <person name="Sharp A.R."/>
            <person name="Dally N."/>
            <person name="Boughton B.A."/>
            <person name="Woo Y.H."/>
            <person name="Gao G."/>
            <person name="Schijlen E.G.W.M."/>
            <person name="Guo X."/>
            <person name="Momin A.A."/>
            <person name="Negrao S."/>
            <person name="Al-Babili S."/>
            <person name="Gehring C."/>
            <person name="Roessner U."/>
            <person name="Jung C."/>
            <person name="Murphy K."/>
            <person name="Arold S.T."/>
            <person name="Gojobori T."/>
            <person name="van der Linden C.G."/>
            <person name="van Loo E.N."/>
            <person name="Jellen E.N."/>
            <person name="Maughan P.J."/>
            <person name="Tester M."/>
        </authorList>
    </citation>
    <scope>NUCLEOTIDE SEQUENCE [LARGE SCALE GENOMIC DNA]</scope>
    <source>
        <strain evidence="1">cv. PI 614886</strain>
    </source>
</reference>
<sequence>MFGRTESLQPQLQLYSDNSFEHHQYEHRSSTIDSTNSSPSENIDCAPPYSKSSWSAHMALPTSIIEGSLSNNGVLYKLRHGEKLALVKLAIMLWSQYDYCTRLIPINVNVAQTNAIRTLQRLEALEFVGYTGCEYAVALAYHLTQHAPMLKKFILDPRIPEQVGELSNWYLNYKGDYLEIARSRAKLLAKLIKSSVNVVIL</sequence>
<reference evidence="1" key="2">
    <citation type="submission" date="2021-03" db="UniProtKB">
        <authorList>
            <consortium name="EnsemblPlants"/>
        </authorList>
    </citation>
    <scope>IDENTIFICATION</scope>
</reference>
<protein>
    <submittedName>
        <fullName evidence="1">Uncharacterized protein</fullName>
    </submittedName>
</protein>
<name>A0A803MHQ5_CHEQI</name>
<accession>A0A803MHQ5</accession>
<dbReference type="Proteomes" id="UP000596660">
    <property type="component" value="Unplaced"/>
</dbReference>
<proteinExistence type="predicted"/>
<dbReference type="EnsemblPlants" id="AUR62029507-RA">
    <property type="protein sequence ID" value="AUR62029507-RA:cds"/>
    <property type="gene ID" value="AUR62029507"/>
</dbReference>
<dbReference type="Gramene" id="AUR62029507-RA">
    <property type="protein sequence ID" value="AUR62029507-RA:cds"/>
    <property type="gene ID" value="AUR62029507"/>
</dbReference>
<keyword evidence="2" id="KW-1185">Reference proteome</keyword>
<evidence type="ECO:0000313" key="1">
    <source>
        <dbReference type="EnsemblPlants" id="AUR62029507-RA:cds"/>
    </source>
</evidence>